<dbReference type="Pfam" id="PF00581">
    <property type="entry name" value="Rhodanese"/>
    <property type="match status" value="1"/>
</dbReference>
<evidence type="ECO:0000256" key="2">
    <source>
        <dbReference type="ARBA" id="ARBA00022618"/>
    </source>
</evidence>
<keyword evidence="4 6" id="KW-0904">Protein phosphatase</keyword>
<evidence type="ECO:0000256" key="6">
    <source>
        <dbReference type="RuleBase" id="RU368028"/>
    </source>
</evidence>
<dbReference type="GO" id="GO:0010971">
    <property type="term" value="P:positive regulation of G2/M transition of mitotic cell cycle"/>
    <property type="evidence" value="ECO:0007669"/>
    <property type="project" value="TreeGrafter"/>
</dbReference>
<feature type="compositionally biased region" description="Basic residues" evidence="7">
    <location>
        <begin position="17"/>
        <end position="27"/>
    </location>
</feature>
<dbReference type="PROSITE" id="PS50206">
    <property type="entry name" value="RHODANESE_3"/>
    <property type="match status" value="1"/>
</dbReference>
<dbReference type="GO" id="GO:0000086">
    <property type="term" value="P:G2/M transition of mitotic cell cycle"/>
    <property type="evidence" value="ECO:0007669"/>
    <property type="project" value="TreeGrafter"/>
</dbReference>
<dbReference type="SUPFAM" id="SSF52821">
    <property type="entry name" value="Rhodanese/Cell cycle control phosphatase"/>
    <property type="match status" value="1"/>
</dbReference>
<dbReference type="PRINTS" id="PR00716">
    <property type="entry name" value="MPIPHPHTASE"/>
</dbReference>
<dbReference type="Proteomes" id="UP000195557">
    <property type="component" value="Unassembled WGS sequence"/>
</dbReference>
<sequence>MDDDRRGLSTRATIARVRPRPPSRRASRSVFVARKIRALGIRRTATRATAARERIRGDRGGLFFIPAARAWRSTSVARGGSDGVARENLKTRDSNRRAPRVDASIGRGRRARVTWWCARRLISYDAWSSARGKHGGGMCFASPPARKSLAFDDTEDASERSKIVTTIAFDTPRAVAQAERVEERGEGSGASTATPLLKRKARTARAEGVDEVSFLTPFARALSDASNGRCVDGGQGGAAAMAAAAASAMPCRPLASPPPMATLASPPAPPRKLALGQNMSYGYTPSRGDTRYDASQRVDYDEPETPALAGSCALIPSALDAALGLPTIDGATLRGLMSSHDAELVVIDCRFPYEYSGGRARGALNFHLPHDVQRFLASRASISANTVYVFYCEFSSERAPRMWRHVRNLDRRDHIANYPSLSFPHTYVLAGGFSKFYEQHPDCCEGQMISMSDSRFTNLCREYVTRSREVWHVAQRATSLRHIPSDQDLIATARASNREVQRRGAINFDEVADMDNE</sequence>
<dbReference type="eggNOG" id="KOG3772">
    <property type="taxonomic scope" value="Eukaryota"/>
</dbReference>
<dbReference type="EC" id="3.1.3.48" evidence="6"/>
<evidence type="ECO:0000256" key="5">
    <source>
        <dbReference type="ARBA" id="ARBA00023306"/>
    </source>
</evidence>
<dbReference type="AlphaFoldDB" id="A0A1Y5I4Y6"/>
<dbReference type="GO" id="GO:0051301">
    <property type="term" value="P:cell division"/>
    <property type="evidence" value="ECO:0007669"/>
    <property type="project" value="UniProtKB-UniRule"/>
</dbReference>
<evidence type="ECO:0000256" key="1">
    <source>
        <dbReference type="ARBA" id="ARBA00011065"/>
    </source>
</evidence>
<dbReference type="PANTHER" id="PTHR10828">
    <property type="entry name" value="M-PHASE INDUCER PHOSPHATASE DUAL SPECIFICITY PHOSPHATASE CDC25"/>
    <property type="match status" value="1"/>
</dbReference>
<dbReference type="EMBL" id="KZ155839">
    <property type="protein sequence ID" value="OUS42155.1"/>
    <property type="molecule type" value="Genomic_DNA"/>
</dbReference>
<dbReference type="SMART" id="SM00450">
    <property type="entry name" value="RHOD"/>
    <property type="match status" value="1"/>
</dbReference>
<dbReference type="GO" id="GO:0005634">
    <property type="term" value="C:nucleus"/>
    <property type="evidence" value="ECO:0007669"/>
    <property type="project" value="TreeGrafter"/>
</dbReference>
<gene>
    <name evidence="9" type="ORF">BE221DRAFT_63223</name>
</gene>
<comment type="function">
    <text evidence="6">Tyrosine protein phosphatase which functions as a dosage-dependent inducer of mitotic progression.</text>
</comment>
<name>A0A1Y5I4Y6_OSTTA</name>
<organism evidence="9">
    <name type="scientific">Ostreococcus tauri</name>
    <name type="common">Marine green alga</name>
    <dbReference type="NCBI Taxonomy" id="70448"/>
    <lineage>
        <taxon>Eukaryota</taxon>
        <taxon>Viridiplantae</taxon>
        <taxon>Chlorophyta</taxon>
        <taxon>Mamiellophyceae</taxon>
        <taxon>Mamiellales</taxon>
        <taxon>Bathycoccaceae</taxon>
        <taxon>Ostreococcus</taxon>
    </lineage>
</organism>
<evidence type="ECO:0000259" key="8">
    <source>
        <dbReference type="PROSITE" id="PS50206"/>
    </source>
</evidence>
<dbReference type="CDD" id="cd01530">
    <property type="entry name" value="Cdc25"/>
    <property type="match status" value="1"/>
</dbReference>
<dbReference type="PANTHER" id="PTHR10828:SF17">
    <property type="entry name" value="PROTEIN-TYROSINE-PHOSPHATASE"/>
    <property type="match status" value="1"/>
</dbReference>
<evidence type="ECO:0000313" key="9">
    <source>
        <dbReference type="EMBL" id="OUS42155.1"/>
    </source>
</evidence>
<dbReference type="GO" id="GO:0110032">
    <property type="term" value="P:positive regulation of G2/MI transition of meiotic cell cycle"/>
    <property type="evidence" value="ECO:0007669"/>
    <property type="project" value="TreeGrafter"/>
</dbReference>
<evidence type="ECO:0000256" key="4">
    <source>
        <dbReference type="ARBA" id="ARBA00022912"/>
    </source>
</evidence>
<keyword evidence="6" id="KW-0498">Mitosis</keyword>
<keyword evidence="3 6" id="KW-0378">Hydrolase</keyword>
<comment type="catalytic activity">
    <reaction evidence="6">
        <text>O-phospho-L-tyrosyl-[protein] + H2O = L-tyrosyl-[protein] + phosphate</text>
        <dbReference type="Rhea" id="RHEA:10684"/>
        <dbReference type="Rhea" id="RHEA-COMP:10136"/>
        <dbReference type="Rhea" id="RHEA-COMP:20101"/>
        <dbReference type="ChEBI" id="CHEBI:15377"/>
        <dbReference type="ChEBI" id="CHEBI:43474"/>
        <dbReference type="ChEBI" id="CHEBI:46858"/>
        <dbReference type="ChEBI" id="CHEBI:61978"/>
        <dbReference type="EC" id="3.1.3.48"/>
    </reaction>
</comment>
<feature type="region of interest" description="Disordered" evidence="7">
    <location>
        <begin position="1"/>
        <end position="27"/>
    </location>
</feature>
<keyword evidence="5 6" id="KW-0131">Cell cycle</keyword>
<dbReference type="InterPro" id="IPR001763">
    <property type="entry name" value="Rhodanese-like_dom"/>
</dbReference>
<dbReference type="GO" id="GO:0005737">
    <property type="term" value="C:cytoplasm"/>
    <property type="evidence" value="ECO:0007669"/>
    <property type="project" value="TreeGrafter"/>
</dbReference>
<keyword evidence="2 6" id="KW-0132">Cell division</keyword>
<dbReference type="InterPro" id="IPR000751">
    <property type="entry name" value="MPI_Phosphatase"/>
</dbReference>
<evidence type="ECO:0000256" key="3">
    <source>
        <dbReference type="ARBA" id="ARBA00022801"/>
    </source>
</evidence>
<protein>
    <recommendedName>
        <fullName evidence="6">M-phase inducer phosphatase</fullName>
        <ecNumber evidence="6">3.1.3.48</ecNumber>
    </recommendedName>
</protein>
<comment type="similarity">
    <text evidence="1 6">Belongs to the MPI phosphatase family.</text>
</comment>
<evidence type="ECO:0000256" key="7">
    <source>
        <dbReference type="SAM" id="MobiDB-lite"/>
    </source>
</evidence>
<accession>A0A1Y5I4Y6</accession>
<dbReference type="GO" id="GO:0004725">
    <property type="term" value="F:protein tyrosine phosphatase activity"/>
    <property type="evidence" value="ECO:0007669"/>
    <property type="project" value="UniProtKB-UniRule"/>
</dbReference>
<proteinExistence type="inferred from homology"/>
<feature type="domain" description="Rhodanese" evidence="8">
    <location>
        <begin position="340"/>
        <end position="445"/>
    </location>
</feature>
<dbReference type="InterPro" id="IPR036873">
    <property type="entry name" value="Rhodanese-like_dom_sf"/>
</dbReference>
<dbReference type="Gene3D" id="3.40.250.10">
    <property type="entry name" value="Rhodanese-like domain"/>
    <property type="match status" value="1"/>
</dbReference>
<reference evidence="9" key="1">
    <citation type="submission" date="2017-04" db="EMBL/GenBank/DDBJ databases">
        <title>Population genomics of picophytoplankton unveils novel chromosome hypervariability.</title>
        <authorList>
            <consortium name="DOE Joint Genome Institute"/>
            <person name="Blanc-Mathieu R."/>
            <person name="Krasovec M."/>
            <person name="Hebrard M."/>
            <person name="Yau S."/>
            <person name="Desgranges E."/>
            <person name="Martin J."/>
            <person name="Schackwitz W."/>
            <person name="Kuo A."/>
            <person name="Salin G."/>
            <person name="Donnadieu C."/>
            <person name="Desdevises Y."/>
            <person name="Sanchez-Ferandin S."/>
            <person name="Moreau H."/>
            <person name="Rivals E."/>
            <person name="Grigoriev I.V."/>
            <person name="Grimsley N."/>
            <person name="Eyre-Walker A."/>
            <person name="Piganeau G."/>
        </authorList>
    </citation>
    <scope>NUCLEOTIDE SEQUENCE [LARGE SCALE GENOMIC DNA]</scope>
    <source>
        <strain evidence="9">RCC 1115</strain>
    </source>
</reference>